<dbReference type="InterPro" id="IPR036255">
    <property type="entry name" value="YgfB-like_sf"/>
</dbReference>
<comment type="caution">
    <text evidence="2">The sequence shown here is derived from an EMBL/GenBank/DDBJ whole genome shotgun (WGS) entry which is preliminary data.</text>
</comment>
<keyword evidence="3" id="KW-1185">Reference proteome</keyword>
<dbReference type="Gene3D" id="1.20.120.740">
    <property type="entry name" value="YgfB uncharacterised protein family UPF0149, PF03695"/>
    <property type="match status" value="1"/>
</dbReference>
<dbReference type="SUPFAM" id="SSF101327">
    <property type="entry name" value="YgfB-like"/>
    <property type="match status" value="1"/>
</dbReference>
<name>A0ABU2WKV7_9GAMM</name>
<accession>A0ABU2WKV7</accession>
<dbReference type="EMBL" id="JAVRIC010000022">
    <property type="protein sequence ID" value="MDT0498514.1"/>
    <property type="molecule type" value="Genomic_DNA"/>
</dbReference>
<proteinExistence type="inferred from homology"/>
<evidence type="ECO:0000313" key="3">
    <source>
        <dbReference type="Proteomes" id="UP001254608"/>
    </source>
</evidence>
<evidence type="ECO:0000313" key="2">
    <source>
        <dbReference type="EMBL" id="MDT0498514.1"/>
    </source>
</evidence>
<dbReference type="Proteomes" id="UP001254608">
    <property type="component" value="Unassembled WGS sequence"/>
</dbReference>
<dbReference type="PANTHER" id="PTHR37528">
    <property type="entry name" value="UPF0149 PROTEIN YGFB"/>
    <property type="match status" value="1"/>
</dbReference>
<dbReference type="Pfam" id="PF03695">
    <property type="entry name" value="UPF0149"/>
    <property type="match status" value="1"/>
</dbReference>
<dbReference type="InterPro" id="IPR011978">
    <property type="entry name" value="YgfB-like"/>
</dbReference>
<organism evidence="2 3">
    <name type="scientific">Banduia mediterranea</name>
    <dbReference type="NCBI Taxonomy" id="3075609"/>
    <lineage>
        <taxon>Bacteria</taxon>
        <taxon>Pseudomonadati</taxon>
        <taxon>Pseudomonadota</taxon>
        <taxon>Gammaproteobacteria</taxon>
        <taxon>Nevskiales</taxon>
        <taxon>Algiphilaceae</taxon>
        <taxon>Banduia</taxon>
    </lineage>
</organism>
<comment type="similarity">
    <text evidence="1">Belongs to the UPF0149 family.</text>
</comment>
<gene>
    <name evidence="2" type="ORF">RM530_14275</name>
</gene>
<protein>
    <submittedName>
        <fullName evidence="2">UPF0149 family protein</fullName>
    </submittedName>
</protein>
<dbReference type="PANTHER" id="PTHR37528:SF1">
    <property type="entry name" value="UPF0149 PROTEIN YGFB"/>
    <property type="match status" value="1"/>
</dbReference>
<reference evidence="2 3" key="1">
    <citation type="submission" date="2023-09" db="EMBL/GenBank/DDBJ databases">
        <authorList>
            <person name="Rey-Velasco X."/>
        </authorList>
    </citation>
    <scope>NUCLEOTIDE SEQUENCE [LARGE SCALE GENOMIC DNA]</scope>
    <source>
        <strain evidence="2 3">W345</strain>
    </source>
</reference>
<evidence type="ECO:0000256" key="1">
    <source>
        <dbReference type="ARBA" id="ARBA00038308"/>
    </source>
</evidence>
<sequence length="187" mass="20433">MTQTVQYDELSDALARLGFTHGAAEFHGAVAGALCVSEPDSVDPLNLLGHATEDSPQSASALMQLVEQQLSALGDSEMVFAPLLPDDEETLSSRVRALCDWCEGFLYGLTTRANLDLKVCSEEAREIIEDFTQFTRAGVSDEDDEELEEVAYAELVEYIRVGVQLVFMELHPRESDAAPQAPSPTVH</sequence>
<dbReference type="RefSeq" id="WP_311365926.1">
    <property type="nucleotide sequence ID" value="NZ_JAVRIC010000022.1"/>
</dbReference>